<dbReference type="AlphaFoldDB" id="A0A645CHE5"/>
<proteinExistence type="inferred from homology"/>
<name>A0A645CHE5_9ZZZZ</name>
<organism evidence="6">
    <name type="scientific">bioreactor metagenome</name>
    <dbReference type="NCBI Taxonomy" id="1076179"/>
    <lineage>
        <taxon>unclassified sequences</taxon>
        <taxon>metagenomes</taxon>
        <taxon>ecological metagenomes</taxon>
    </lineage>
</organism>
<keyword evidence="4 6" id="KW-0689">Ribosomal protein</keyword>
<evidence type="ECO:0000256" key="1">
    <source>
        <dbReference type="ARBA" id="ARBA00007116"/>
    </source>
</evidence>
<dbReference type="GO" id="GO:0022625">
    <property type="term" value="C:cytosolic large ribosomal subunit"/>
    <property type="evidence" value="ECO:0007669"/>
    <property type="project" value="TreeGrafter"/>
</dbReference>
<keyword evidence="3" id="KW-0694">RNA-binding</keyword>
<dbReference type="InterPro" id="IPR004389">
    <property type="entry name" value="Ribosomal_uL18_bac-type"/>
</dbReference>
<dbReference type="FunFam" id="3.30.420.100:FF:000001">
    <property type="entry name" value="50S ribosomal protein L18"/>
    <property type="match status" value="1"/>
</dbReference>
<dbReference type="Gene3D" id="3.30.420.100">
    <property type="match status" value="1"/>
</dbReference>
<protein>
    <submittedName>
        <fullName evidence="6">50S ribosomal protein L18</fullName>
    </submittedName>
</protein>
<dbReference type="GO" id="GO:0006412">
    <property type="term" value="P:translation"/>
    <property type="evidence" value="ECO:0007669"/>
    <property type="project" value="InterPro"/>
</dbReference>
<dbReference type="SUPFAM" id="SSF53137">
    <property type="entry name" value="Translational machinery components"/>
    <property type="match status" value="1"/>
</dbReference>
<evidence type="ECO:0000256" key="2">
    <source>
        <dbReference type="ARBA" id="ARBA00022730"/>
    </source>
</evidence>
<evidence type="ECO:0000313" key="6">
    <source>
        <dbReference type="EMBL" id="MPM76355.1"/>
    </source>
</evidence>
<gene>
    <name evidence="6" type="primary">rplR_39</name>
    <name evidence="6" type="ORF">SDC9_123353</name>
</gene>
<comment type="similarity">
    <text evidence="1">Belongs to the universal ribosomal protein uL18 family.</text>
</comment>
<dbReference type="NCBIfam" id="TIGR00060">
    <property type="entry name" value="L18_bact"/>
    <property type="match status" value="1"/>
</dbReference>
<dbReference type="HAMAP" id="MF_01337_B">
    <property type="entry name" value="Ribosomal_uL18_B"/>
    <property type="match status" value="1"/>
</dbReference>
<dbReference type="InterPro" id="IPR005484">
    <property type="entry name" value="Ribosomal_uL18_bac/plant/anim"/>
</dbReference>
<evidence type="ECO:0000256" key="5">
    <source>
        <dbReference type="ARBA" id="ARBA00023274"/>
    </source>
</evidence>
<evidence type="ECO:0000256" key="3">
    <source>
        <dbReference type="ARBA" id="ARBA00022884"/>
    </source>
</evidence>
<dbReference type="GO" id="GO:0008097">
    <property type="term" value="F:5S rRNA binding"/>
    <property type="evidence" value="ECO:0007669"/>
    <property type="project" value="TreeGrafter"/>
</dbReference>
<accession>A0A645CHE5</accession>
<dbReference type="GO" id="GO:0003735">
    <property type="term" value="F:structural constituent of ribosome"/>
    <property type="evidence" value="ECO:0007669"/>
    <property type="project" value="InterPro"/>
</dbReference>
<keyword evidence="2" id="KW-0699">rRNA-binding</keyword>
<dbReference type="PANTHER" id="PTHR12899">
    <property type="entry name" value="39S RIBOSOMAL PROTEIN L18, MITOCHONDRIAL"/>
    <property type="match status" value="1"/>
</dbReference>
<sequence length="118" mass="13124">MLKKISKNDERVRRHKRVRTKISGTPECPRLNVFRSNKHIFTQIIDDVNGVTLVACSSLDLKIDHGNNIEAAKAVGTEVANRAKAKNISHVVFDRGGYIYHGRVKALADAARDAGLEF</sequence>
<dbReference type="EMBL" id="VSSQ01027226">
    <property type="protein sequence ID" value="MPM76355.1"/>
    <property type="molecule type" value="Genomic_DNA"/>
</dbReference>
<dbReference type="PANTHER" id="PTHR12899:SF3">
    <property type="entry name" value="LARGE RIBOSOMAL SUBUNIT PROTEIN UL18M"/>
    <property type="match status" value="1"/>
</dbReference>
<keyword evidence="5" id="KW-0687">Ribonucleoprotein</keyword>
<dbReference type="Pfam" id="PF00861">
    <property type="entry name" value="Ribosomal_L18p"/>
    <property type="match status" value="1"/>
</dbReference>
<dbReference type="InterPro" id="IPR057268">
    <property type="entry name" value="Ribosomal_L18"/>
</dbReference>
<evidence type="ECO:0000256" key="4">
    <source>
        <dbReference type="ARBA" id="ARBA00022980"/>
    </source>
</evidence>
<comment type="caution">
    <text evidence="6">The sequence shown here is derived from an EMBL/GenBank/DDBJ whole genome shotgun (WGS) entry which is preliminary data.</text>
</comment>
<dbReference type="CDD" id="cd00432">
    <property type="entry name" value="Ribosomal_L18_L5e"/>
    <property type="match status" value="1"/>
</dbReference>
<reference evidence="6" key="1">
    <citation type="submission" date="2019-08" db="EMBL/GenBank/DDBJ databases">
        <authorList>
            <person name="Kucharzyk K."/>
            <person name="Murdoch R.W."/>
            <person name="Higgins S."/>
            <person name="Loffler F."/>
        </authorList>
    </citation>
    <scope>NUCLEOTIDE SEQUENCE</scope>
</reference>